<keyword evidence="9" id="KW-0406">Ion transport</keyword>
<dbReference type="GO" id="GO:0005267">
    <property type="term" value="F:potassium channel activity"/>
    <property type="evidence" value="ECO:0007669"/>
    <property type="project" value="UniProtKB-KW"/>
</dbReference>
<keyword evidence="5 13" id="KW-0812">Transmembrane</keyword>
<dbReference type="Proteomes" id="UP000477543">
    <property type="component" value="Unassembled WGS sequence"/>
</dbReference>
<comment type="caution">
    <text evidence="14">The sequence shown here is derived from an EMBL/GenBank/DDBJ whole genome shotgun (WGS) entry which is preliminary data.</text>
</comment>
<dbReference type="GO" id="GO:0016020">
    <property type="term" value="C:membrane"/>
    <property type="evidence" value="ECO:0007669"/>
    <property type="project" value="UniProtKB-SubCell"/>
</dbReference>
<evidence type="ECO:0000256" key="11">
    <source>
        <dbReference type="ARBA" id="ARBA00023303"/>
    </source>
</evidence>
<keyword evidence="11" id="KW-0407">Ion channel</keyword>
<protein>
    <submittedName>
        <fullName evidence="14">DUF1211 domain-containing protein</fullName>
    </submittedName>
</protein>
<accession>A0A6L9GEN4</accession>
<feature type="transmembrane region" description="Helical" evidence="13">
    <location>
        <begin position="60"/>
        <end position="80"/>
    </location>
</feature>
<evidence type="ECO:0000256" key="6">
    <source>
        <dbReference type="ARBA" id="ARBA00022826"/>
    </source>
</evidence>
<keyword evidence="4" id="KW-0633">Potassium transport</keyword>
<evidence type="ECO:0000313" key="14">
    <source>
        <dbReference type="EMBL" id="NAZ17766.1"/>
    </source>
</evidence>
<evidence type="ECO:0000256" key="4">
    <source>
        <dbReference type="ARBA" id="ARBA00022538"/>
    </source>
</evidence>
<evidence type="ECO:0000256" key="12">
    <source>
        <dbReference type="ARBA" id="ARBA00034430"/>
    </source>
</evidence>
<dbReference type="GO" id="GO:0015252">
    <property type="term" value="F:proton channel activity"/>
    <property type="evidence" value="ECO:0007669"/>
    <property type="project" value="InterPro"/>
</dbReference>
<dbReference type="PANTHER" id="PTHR31462:SF5">
    <property type="entry name" value="ENDOSOMAL_LYSOSOMAL PROTON CHANNEL TMEM175"/>
    <property type="match status" value="1"/>
</dbReference>
<keyword evidence="8 13" id="KW-1133">Transmembrane helix</keyword>
<keyword evidence="7" id="KW-0630">Potassium</keyword>
<evidence type="ECO:0000256" key="1">
    <source>
        <dbReference type="ARBA" id="ARBA00004141"/>
    </source>
</evidence>
<keyword evidence="3" id="KW-0813">Transport</keyword>
<evidence type="ECO:0000313" key="15">
    <source>
        <dbReference type="Proteomes" id="UP000477543"/>
    </source>
</evidence>
<dbReference type="Pfam" id="PF06736">
    <property type="entry name" value="TMEM175"/>
    <property type="match status" value="1"/>
</dbReference>
<sequence length="219" mass="23501">MTPGHGAGHGAELGGTGRVEAFSDGVMAVAITLLVLDLRVPEPEAGRSLALGLFQLWPNVLAYVISFIAIGIMWLSHHTMFRRLAGVDHSVLVLNLMLLLCIVILPFTTSLLSAYLGTPGDGVLAAVIYAGSFLLTSVVFFALQHHLLTRRPHLLRERLDRSQTRSILLRGLISMPVYVLAAAAALISPYLTLVICMAMGLFYLLSTVGSGIRKAAGQL</sequence>
<comment type="subcellular location">
    <subcellularLocation>
        <location evidence="1">Membrane</location>
        <topology evidence="1">Multi-pass membrane protein</topology>
    </subcellularLocation>
</comment>
<evidence type="ECO:0000256" key="2">
    <source>
        <dbReference type="ARBA" id="ARBA00006920"/>
    </source>
</evidence>
<evidence type="ECO:0000256" key="13">
    <source>
        <dbReference type="SAM" id="Phobius"/>
    </source>
</evidence>
<evidence type="ECO:0000256" key="5">
    <source>
        <dbReference type="ARBA" id="ARBA00022692"/>
    </source>
</evidence>
<reference evidence="14 15" key="1">
    <citation type="submission" date="2020-01" db="EMBL/GenBank/DDBJ databases">
        <title>Glutamicibacter soli M275.</title>
        <authorList>
            <person name="Meng X."/>
        </authorList>
    </citation>
    <scope>NUCLEOTIDE SEQUENCE [LARGE SCALE GENOMIC DNA]</scope>
    <source>
        <strain evidence="14 15">M275</strain>
    </source>
</reference>
<organism evidence="14 15">
    <name type="scientific">Glutamicibacter soli</name>
    <dbReference type="NCBI Taxonomy" id="453836"/>
    <lineage>
        <taxon>Bacteria</taxon>
        <taxon>Bacillati</taxon>
        <taxon>Actinomycetota</taxon>
        <taxon>Actinomycetes</taxon>
        <taxon>Micrococcales</taxon>
        <taxon>Micrococcaceae</taxon>
        <taxon>Glutamicibacter</taxon>
    </lineage>
</organism>
<keyword evidence="6" id="KW-0631">Potassium channel</keyword>
<feature type="transmembrane region" description="Helical" evidence="13">
    <location>
        <begin position="167"/>
        <end position="186"/>
    </location>
</feature>
<feature type="transmembrane region" description="Helical" evidence="13">
    <location>
        <begin position="122"/>
        <end position="147"/>
    </location>
</feature>
<evidence type="ECO:0000256" key="7">
    <source>
        <dbReference type="ARBA" id="ARBA00022958"/>
    </source>
</evidence>
<evidence type="ECO:0000256" key="8">
    <source>
        <dbReference type="ARBA" id="ARBA00022989"/>
    </source>
</evidence>
<evidence type="ECO:0000256" key="9">
    <source>
        <dbReference type="ARBA" id="ARBA00023065"/>
    </source>
</evidence>
<feature type="transmembrane region" description="Helical" evidence="13">
    <location>
        <begin position="92"/>
        <end position="116"/>
    </location>
</feature>
<keyword evidence="10 13" id="KW-0472">Membrane</keyword>
<comment type="catalytic activity">
    <reaction evidence="12">
        <text>K(+)(in) = K(+)(out)</text>
        <dbReference type="Rhea" id="RHEA:29463"/>
        <dbReference type="ChEBI" id="CHEBI:29103"/>
    </reaction>
</comment>
<dbReference type="PANTHER" id="PTHR31462">
    <property type="entry name" value="ENDOSOMAL/LYSOSOMAL POTASSIUM CHANNEL TMEM175"/>
    <property type="match status" value="1"/>
</dbReference>
<gene>
    <name evidence="14" type="ORF">GT020_17115</name>
</gene>
<dbReference type="EMBL" id="WYDN01000024">
    <property type="protein sequence ID" value="NAZ17766.1"/>
    <property type="molecule type" value="Genomic_DNA"/>
</dbReference>
<comment type="similarity">
    <text evidence="2">Belongs to the TMEM175 family.</text>
</comment>
<dbReference type="RefSeq" id="WP_161450093.1">
    <property type="nucleotide sequence ID" value="NZ_WYDN01000024.1"/>
</dbReference>
<feature type="transmembrane region" description="Helical" evidence="13">
    <location>
        <begin position="192"/>
        <end position="212"/>
    </location>
</feature>
<dbReference type="InterPro" id="IPR010617">
    <property type="entry name" value="TMEM175-like"/>
</dbReference>
<name>A0A6L9GEN4_9MICC</name>
<dbReference type="AlphaFoldDB" id="A0A6L9GEN4"/>
<proteinExistence type="inferred from homology"/>
<evidence type="ECO:0000256" key="3">
    <source>
        <dbReference type="ARBA" id="ARBA00022448"/>
    </source>
</evidence>
<evidence type="ECO:0000256" key="10">
    <source>
        <dbReference type="ARBA" id="ARBA00023136"/>
    </source>
</evidence>